<dbReference type="OrthoDB" id="9768685at2"/>
<name>A0A1Y1SZU0_9FLAO</name>
<dbReference type="EMBL" id="ARYN01000022">
    <property type="protein sequence ID" value="ORL43875.1"/>
    <property type="molecule type" value="Genomic_DNA"/>
</dbReference>
<organism evidence="2 3">
    <name type="scientific">Zunongwangia atlantica 22II14-10F7</name>
    <dbReference type="NCBI Taxonomy" id="1185767"/>
    <lineage>
        <taxon>Bacteria</taxon>
        <taxon>Pseudomonadati</taxon>
        <taxon>Bacteroidota</taxon>
        <taxon>Flavobacteriia</taxon>
        <taxon>Flavobacteriales</taxon>
        <taxon>Flavobacteriaceae</taxon>
        <taxon>Zunongwangia</taxon>
    </lineage>
</organism>
<dbReference type="Proteomes" id="UP000192746">
    <property type="component" value="Unassembled WGS sequence"/>
</dbReference>
<keyword evidence="2" id="KW-0808">Transferase</keyword>
<comment type="caution">
    <text evidence="2">The sequence shown here is derived from an EMBL/GenBank/DDBJ whole genome shotgun (WGS) entry which is preliminary data.</text>
</comment>
<dbReference type="Pfam" id="PF00534">
    <property type="entry name" value="Glycos_transf_1"/>
    <property type="match status" value="1"/>
</dbReference>
<dbReference type="PANTHER" id="PTHR45947">
    <property type="entry name" value="SULFOQUINOVOSYL TRANSFERASE SQD2"/>
    <property type="match status" value="1"/>
</dbReference>
<feature type="domain" description="Glycosyl transferase family 1" evidence="1">
    <location>
        <begin position="171"/>
        <end position="315"/>
    </location>
</feature>
<dbReference type="InterPro" id="IPR050194">
    <property type="entry name" value="Glycosyltransferase_grp1"/>
</dbReference>
<dbReference type="AlphaFoldDB" id="A0A1Y1SZU0"/>
<keyword evidence="3" id="KW-1185">Reference proteome</keyword>
<dbReference type="GO" id="GO:0016757">
    <property type="term" value="F:glycosyltransferase activity"/>
    <property type="evidence" value="ECO:0007669"/>
    <property type="project" value="UniProtKB-KW"/>
</dbReference>
<keyword evidence="2" id="KW-0328">Glycosyltransferase</keyword>
<dbReference type="Gene3D" id="3.40.50.2000">
    <property type="entry name" value="Glycogen Phosphorylase B"/>
    <property type="match status" value="2"/>
</dbReference>
<proteinExistence type="predicted"/>
<dbReference type="STRING" id="1185767.IIF7_18434"/>
<dbReference type="PANTHER" id="PTHR45947:SF3">
    <property type="entry name" value="SULFOQUINOVOSYL TRANSFERASE SQD2"/>
    <property type="match status" value="1"/>
</dbReference>
<dbReference type="RefSeq" id="WP_084843158.1">
    <property type="nucleotide sequence ID" value="NZ_ARYN01000022.1"/>
</dbReference>
<reference evidence="2 3" key="1">
    <citation type="submission" date="2013-04" db="EMBL/GenBank/DDBJ databases">
        <title>Zunongwangia sp. 22II14-10F7 Genome Sequencing.</title>
        <authorList>
            <person name="Lai Q."/>
            <person name="Shao Z."/>
        </authorList>
    </citation>
    <scope>NUCLEOTIDE SEQUENCE [LARGE SCALE GENOMIC DNA]</scope>
    <source>
        <strain evidence="2 3">22II14-10F7</strain>
    </source>
</reference>
<dbReference type="SUPFAM" id="SSF53756">
    <property type="entry name" value="UDP-Glycosyltransferase/glycogen phosphorylase"/>
    <property type="match status" value="1"/>
</dbReference>
<evidence type="ECO:0000313" key="2">
    <source>
        <dbReference type="EMBL" id="ORL43875.1"/>
    </source>
</evidence>
<dbReference type="InterPro" id="IPR001296">
    <property type="entry name" value="Glyco_trans_1"/>
</dbReference>
<sequence length="349" mass="39878">MKIAIIAHHKFPLKEPYQGGLEMITHALIKELVQNGHEVDVYAKENSECEGLHTPQLNSIIARKFFSKSGTEEIMECIAYSKMFLKLDQMQYDIIHNHSLHYLPIILGNQLKTPFITSLHTPAFPEIQIALDCISKDQKTYFTSVSSSLKNTYLQKLGVNSEVIYNGIATDKWSYDLENTKDYFFWYGRMCKEKAPDMAIHVAKKAKIKLLLAGPGEHSDYFQENIKPYLDNDDIKFLGHLSQLEINEYLKYAQALLFTSIWEEPYGLTIAESLACGTPVVSWALGAAPELLTAQTGLLIDEIDIEAMASILHEIQTLDRWACRERAEQFCEIRTMVEAYENYYNTILA</sequence>
<gene>
    <name evidence="2" type="ORF">IIF7_18434</name>
</gene>
<accession>A0A1Y1SZU0</accession>
<evidence type="ECO:0000313" key="3">
    <source>
        <dbReference type="Proteomes" id="UP000192746"/>
    </source>
</evidence>
<protein>
    <submittedName>
        <fullName evidence="2">Galactosyltransferase</fullName>
    </submittedName>
</protein>
<evidence type="ECO:0000259" key="1">
    <source>
        <dbReference type="Pfam" id="PF00534"/>
    </source>
</evidence>